<feature type="coiled-coil region" evidence="1">
    <location>
        <begin position="495"/>
        <end position="563"/>
    </location>
</feature>
<evidence type="ECO:0000256" key="1">
    <source>
        <dbReference type="SAM" id="Coils"/>
    </source>
</evidence>
<evidence type="ECO:0000256" key="2">
    <source>
        <dbReference type="SAM" id="MobiDB-lite"/>
    </source>
</evidence>
<organism evidence="4 5">
    <name type="scientific">Flavobacterium gilvum</name>
    <dbReference type="NCBI Taxonomy" id="1492737"/>
    <lineage>
        <taxon>Bacteria</taxon>
        <taxon>Pseudomonadati</taxon>
        <taxon>Bacteroidota</taxon>
        <taxon>Flavobacteriia</taxon>
        <taxon>Flavobacteriales</taxon>
        <taxon>Flavobacteriaceae</taxon>
        <taxon>Flavobacterium</taxon>
    </lineage>
</organism>
<dbReference type="Gene3D" id="3.40.50.300">
    <property type="entry name" value="P-loop containing nucleotide triphosphate hydrolases"/>
    <property type="match status" value="2"/>
</dbReference>
<feature type="compositionally biased region" description="Basic and acidic residues" evidence="2">
    <location>
        <begin position="889"/>
        <end position="901"/>
    </location>
</feature>
<gene>
    <name evidence="4" type="ORF">EM308_16805</name>
</gene>
<dbReference type="AlphaFoldDB" id="A0AAC9I5V3"/>
<dbReference type="Pfam" id="PF13476">
    <property type="entry name" value="AAA_23"/>
    <property type="match status" value="1"/>
</dbReference>
<dbReference type="SUPFAM" id="SSF52540">
    <property type="entry name" value="P-loop containing nucleoside triphosphate hydrolases"/>
    <property type="match status" value="1"/>
</dbReference>
<name>A0AAC9I5V3_9FLAO</name>
<evidence type="ECO:0000313" key="4">
    <source>
        <dbReference type="EMBL" id="AOW11011.1"/>
    </source>
</evidence>
<feature type="region of interest" description="Disordered" evidence="2">
    <location>
        <begin position="889"/>
        <end position="910"/>
    </location>
</feature>
<dbReference type="EMBL" id="CP017479">
    <property type="protein sequence ID" value="AOW11011.1"/>
    <property type="molecule type" value="Genomic_DNA"/>
</dbReference>
<dbReference type="KEGG" id="fgl:EM308_16805"/>
<feature type="coiled-coil region" evidence="1">
    <location>
        <begin position="768"/>
        <end position="833"/>
    </location>
</feature>
<sequence>MKILKININNIHSLKGIQPEINFSEGILGNAGLYAITGQTGAGKSTILDAITLALYGKTNRHGNDKPSEEIITRNQKEAFSEVTFEVDNEVYLAKWNAAFTRTGSLRSDVRQLYKIDGDNFLLLADKVKEVDLKIEEIIGLKYEQFTKSILLAQNNFSAFLKAKPDERAEMLSKITGTQIYELISKKVFEQAKTLESEINILRSSINANFLSQEELEKITNDILEKEKTATIQKNQLDTLIAEIAWLDAIDLVKKEIENKNTELQEIDEHFKQNEAIYLKLADFNKAKLIETDFQAFQNAEINCQNNFNETTTTAESVKNLSEQLSNTEPKLKIASINLQAAKGELLLKKPLIEQAKSTINAISANKEILNEIAPRFKRTTEDNAVNEKNLASETQKKSALEQTISANEKVIVSLSKYESWDAEKGSVELLYRDIETLQSEINNTSIDQLQEQLSAYDQEKIGVENLIPKLHEEINKLTNDTASIEKQKNEFPSFEILSQTKEDLNKQLENWAKLAKYIETSAVEKENLKKVEEDLKKGKVQKENLEKLISEKKDLVKTLEENKTLKLLVASLEEHRHNLKDGDPCALCGSTKHPYALNLPKDLEENDDSKIEKISSELKGLNAEEVNCIKSISALEQQILTSKNNLPILEREINVLKTILKIDTPLTADIIQLNSDETTRLLEKTEEHVASLSGLTSSLEVQTKLLSSKKDILNKVEMIHKDYQTASASIIKNKGAIKNNFEIIVEKFQQFGHTLDTQNLESVAIIHKQLTATCTLLNEEKEKLKANQNTLGELKTSLATLQTQDKNFKTEIESLKKEITKLTELEKTYSDQLHNQTKTFILKSPVEEENRLQEIVNRGQESVDKLTQTFNTLSATIKTKKETLEKLTSEKTELDKKQETSKQNLQSKLSENNFESLEALTEALSLTDNESISVQKKNFDISKQQTEGALKSSRDRLEVLLGNPLTAKSKDELTTYRTELDAISSALHQEIGQLREQIENNGRILEENKQIVENINSKTKDFEKWELLNKTIGSADGKTFKKFAQDFTLSLLIQHANKHLETMFRRYELFKDDNSEEMELQIKDNSFYGEIRNINSLSGGETFLVSLSLALGLSDLASKKTKIRSLFIDEGFGTLDPENLNNALDTLEMLRQTENRQIGIISHIDELKKRVTTQIKVNKISNEYSNLEIVD</sequence>
<keyword evidence="1" id="KW-0175">Coiled coil</keyword>
<reference evidence="4 5" key="1">
    <citation type="submission" date="2016-10" db="EMBL/GenBank/DDBJ databases">
        <title>Flavobacterium gilvum sp. nov., isolated from stream water.</title>
        <authorList>
            <person name="Shin S.-K."/>
            <person name="Cho Y.-J."/>
            <person name="Yi H."/>
        </authorList>
    </citation>
    <scope>NUCLEOTIDE SEQUENCE [LARGE SCALE GENOMIC DNA]</scope>
    <source>
        <strain evidence="4 5">EM1308</strain>
    </source>
</reference>
<dbReference type="PANTHER" id="PTHR32114:SF2">
    <property type="entry name" value="ABC TRANSPORTER ABCH.3"/>
    <property type="match status" value="1"/>
</dbReference>
<accession>A0AAC9I5V3</accession>
<evidence type="ECO:0000313" key="5">
    <source>
        <dbReference type="Proteomes" id="UP000175968"/>
    </source>
</evidence>
<dbReference type="InterPro" id="IPR027417">
    <property type="entry name" value="P-loop_NTPase"/>
</dbReference>
<proteinExistence type="predicted"/>
<dbReference type="RefSeq" id="WP_035637613.1">
    <property type="nucleotide sequence ID" value="NZ_CP017479.1"/>
</dbReference>
<dbReference type="Pfam" id="PF13558">
    <property type="entry name" value="SbcC_Walker_B"/>
    <property type="match status" value="1"/>
</dbReference>
<dbReference type="PANTHER" id="PTHR32114">
    <property type="entry name" value="ABC TRANSPORTER ABCH.3"/>
    <property type="match status" value="1"/>
</dbReference>
<keyword evidence="5" id="KW-1185">Reference proteome</keyword>
<feature type="domain" description="Rad50/SbcC-type AAA" evidence="3">
    <location>
        <begin position="5"/>
        <end position="207"/>
    </location>
</feature>
<dbReference type="InterPro" id="IPR038729">
    <property type="entry name" value="Rad50/SbcC_AAA"/>
</dbReference>
<protein>
    <recommendedName>
        <fullName evidence="3">Rad50/SbcC-type AAA domain-containing protein</fullName>
    </recommendedName>
</protein>
<dbReference type="Proteomes" id="UP000175968">
    <property type="component" value="Chromosome"/>
</dbReference>
<evidence type="ECO:0000259" key="3">
    <source>
        <dbReference type="Pfam" id="PF13476"/>
    </source>
</evidence>